<organism evidence="7 8">
    <name type="scientific">Streblomastix strix</name>
    <dbReference type="NCBI Taxonomy" id="222440"/>
    <lineage>
        <taxon>Eukaryota</taxon>
        <taxon>Metamonada</taxon>
        <taxon>Preaxostyla</taxon>
        <taxon>Oxymonadida</taxon>
        <taxon>Streblomastigidae</taxon>
        <taxon>Streblomastix</taxon>
    </lineage>
</organism>
<dbReference type="InterPro" id="IPR000719">
    <property type="entry name" value="Prot_kinase_dom"/>
</dbReference>
<accession>A0A5J4UJT5</accession>
<keyword evidence="4" id="KW-0723">Serine/threonine-protein kinase</keyword>
<evidence type="ECO:0000256" key="4">
    <source>
        <dbReference type="RuleBase" id="RU000304"/>
    </source>
</evidence>
<evidence type="ECO:0000259" key="6">
    <source>
        <dbReference type="PROSITE" id="PS50011"/>
    </source>
</evidence>
<comment type="similarity">
    <text evidence="4">Belongs to the protein kinase superfamily.</text>
</comment>
<comment type="caution">
    <text evidence="7">The sequence shown here is derived from an EMBL/GenBank/DDBJ whole genome shotgun (WGS) entry which is preliminary data.</text>
</comment>
<dbReference type="PROSITE" id="PS00107">
    <property type="entry name" value="PROTEIN_KINASE_ATP"/>
    <property type="match status" value="1"/>
</dbReference>
<keyword evidence="1 3" id="KW-0547">Nucleotide-binding</keyword>
<feature type="binding site" evidence="3">
    <location>
        <position position="57"/>
    </location>
    <ligand>
        <name>ATP</name>
        <dbReference type="ChEBI" id="CHEBI:30616"/>
    </ligand>
</feature>
<evidence type="ECO:0000256" key="2">
    <source>
        <dbReference type="ARBA" id="ARBA00022840"/>
    </source>
</evidence>
<dbReference type="OrthoDB" id="10252171at2759"/>
<feature type="region of interest" description="Disordered" evidence="5">
    <location>
        <begin position="345"/>
        <end position="394"/>
    </location>
</feature>
<dbReference type="EMBL" id="SNRW01015888">
    <property type="protein sequence ID" value="KAA6369925.1"/>
    <property type="molecule type" value="Genomic_DNA"/>
</dbReference>
<dbReference type="Gene3D" id="1.10.510.10">
    <property type="entry name" value="Transferase(Phosphotransferase) domain 1"/>
    <property type="match status" value="1"/>
</dbReference>
<dbReference type="InterPro" id="IPR017441">
    <property type="entry name" value="Protein_kinase_ATP_BS"/>
</dbReference>
<dbReference type="InterPro" id="IPR011009">
    <property type="entry name" value="Kinase-like_dom_sf"/>
</dbReference>
<evidence type="ECO:0000256" key="3">
    <source>
        <dbReference type="PROSITE-ProRule" id="PRU10141"/>
    </source>
</evidence>
<dbReference type="AlphaFoldDB" id="A0A5J4UJT5"/>
<evidence type="ECO:0000256" key="5">
    <source>
        <dbReference type="SAM" id="MobiDB-lite"/>
    </source>
</evidence>
<keyword evidence="7" id="KW-0418">Kinase</keyword>
<dbReference type="PROSITE" id="PS00108">
    <property type="entry name" value="PROTEIN_KINASE_ST"/>
    <property type="match status" value="1"/>
</dbReference>
<dbReference type="PROSITE" id="PS50011">
    <property type="entry name" value="PROTEIN_KINASE_DOM"/>
    <property type="match status" value="1"/>
</dbReference>
<feature type="non-terminal residue" evidence="7">
    <location>
        <position position="1"/>
    </location>
</feature>
<name>A0A5J4UJT5_9EUKA</name>
<dbReference type="GO" id="GO:0005524">
    <property type="term" value="F:ATP binding"/>
    <property type="evidence" value="ECO:0007669"/>
    <property type="project" value="UniProtKB-UniRule"/>
</dbReference>
<dbReference type="GO" id="GO:0010506">
    <property type="term" value="P:regulation of autophagy"/>
    <property type="evidence" value="ECO:0007669"/>
    <property type="project" value="InterPro"/>
</dbReference>
<keyword evidence="2 3" id="KW-0067">ATP-binding</keyword>
<dbReference type="SMART" id="SM00220">
    <property type="entry name" value="S_TKc"/>
    <property type="match status" value="1"/>
</dbReference>
<dbReference type="InterPro" id="IPR045269">
    <property type="entry name" value="Atg1-like"/>
</dbReference>
<dbReference type="Gene3D" id="3.30.200.20">
    <property type="entry name" value="Phosphorylase Kinase, domain 1"/>
    <property type="match status" value="1"/>
</dbReference>
<dbReference type="Proteomes" id="UP000324800">
    <property type="component" value="Unassembled WGS sequence"/>
</dbReference>
<protein>
    <submittedName>
        <fullName evidence="7">Putative CAMK/RAD53 protein kinase Cds1</fullName>
    </submittedName>
</protein>
<dbReference type="InterPro" id="IPR008271">
    <property type="entry name" value="Ser/Thr_kinase_AS"/>
</dbReference>
<dbReference type="SUPFAM" id="SSF56112">
    <property type="entry name" value="Protein kinase-like (PK-like)"/>
    <property type="match status" value="1"/>
</dbReference>
<gene>
    <name evidence="7" type="ORF">EZS28_034548</name>
</gene>
<dbReference type="PANTHER" id="PTHR24348">
    <property type="entry name" value="SERINE/THREONINE-PROTEIN KINASE UNC-51-RELATED"/>
    <property type="match status" value="1"/>
</dbReference>
<evidence type="ECO:0000256" key="1">
    <source>
        <dbReference type="ARBA" id="ARBA00022741"/>
    </source>
</evidence>
<dbReference type="GO" id="GO:0004674">
    <property type="term" value="F:protein serine/threonine kinase activity"/>
    <property type="evidence" value="ECO:0007669"/>
    <property type="project" value="UniProtKB-KW"/>
</dbReference>
<dbReference type="Pfam" id="PF00069">
    <property type="entry name" value="Pkinase"/>
    <property type="match status" value="1"/>
</dbReference>
<feature type="domain" description="Protein kinase" evidence="6">
    <location>
        <begin position="29"/>
        <end position="290"/>
    </location>
</feature>
<proteinExistence type="inferred from homology"/>
<sequence>LNEIFIYQFDQWKIQPAIMEEDLLESQGFEILKSVGEGAFGQVYLVDHPDKGIFAAKVMRNEDFDENYWLVTVILNSDLTNICPFIVRNILARKLQDMTIILMEYSNLGNLKTLINENYDIPFPILQDLMKKILEGLKYIHSKGIIHRDIKGGNILLHNPSDSGRVILKICDFGEVKIKEEDEQFTLMTAAGTRSYMAPELFLGNENEMKKADEKVDMWSLGILFYLIVVHEMPFKSQTYEDINEFLTSKILQRPPSITDNDLWDLLKNMLSFDPLTRISAADALNHPFFTSDPAKADITQEQKQLALFAQQAQQRGDLEITEFDTDPSYIFPLKDVYRILGQDNLDSDNSQSSRRSSHSPSSSVQQSFQANRHSQQLQQQDQHQYNSESPPNQANQSFFQVIHSYNSIINNMLIWMCELGNK</sequence>
<reference evidence="7 8" key="1">
    <citation type="submission" date="2019-03" db="EMBL/GenBank/DDBJ databases">
        <title>Single cell metagenomics reveals metabolic interactions within the superorganism composed of flagellate Streblomastix strix and complex community of Bacteroidetes bacteria on its surface.</title>
        <authorList>
            <person name="Treitli S.C."/>
            <person name="Kolisko M."/>
            <person name="Husnik F."/>
            <person name="Keeling P."/>
            <person name="Hampl V."/>
        </authorList>
    </citation>
    <scope>NUCLEOTIDE SEQUENCE [LARGE SCALE GENOMIC DNA]</scope>
    <source>
        <strain evidence="7">ST1C</strain>
    </source>
</reference>
<dbReference type="PANTHER" id="PTHR24348:SF70">
    <property type="entry name" value="PROTEIN KINASE DOMAIN CONTAINING PROTEIN"/>
    <property type="match status" value="1"/>
</dbReference>
<evidence type="ECO:0000313" key="7">
    <source>
        <dbReference type="EMBL" id="KAA6369925.1"/>
    </source>
</evidence>
<dbReference type="GO" id="GO:0005737">
    <property type="term" value="C:cytoplasm"/>
    <property type="evidence" value="ECO:0007669"/>
    <property type="project" value="TreeGrafter"/>
</dbReference>
<keyword evidence="7" id="KW-0808">Transferase</keyword>
<feature type="non-terminal residue" evidence="7">
    <location>
        <position position="423"/>
    </location>
</feature>
<evidence type="ECO:0000313" key="8">
    <source>
        <dbReference type="Proteomes" id="UP000324800"/>
    </source>
</evidence>
<feature type="compositionally biased region" description="Low complexity" evidence="5">
    <location>
        <begin position="348"/>
        <end position="385"/>
    </location>
</feature>